<proteinExistence type="predicted"/>
<keyword evidence="3" id="KW-1185">Reference proteome</keyword>
<dbReference type="KEGG" id="afs:AFR_11135"/>
<gene>
    <name evidence="2" type="ORF">AFR_11135</name>
</gene>
<dbReference type="InterPro" id="IPR024072">
    <property type="entry name" value="DHFR-like_dom_sf"/>
</dbReference>
<dbReference type="PANTHER" id="PTHR38011">
    <property type="entry name" value="DIHYDROFOLATE REDUCTASE FAMILY PROTEIN (AFU_ORTHOLOGUE AFUA_8G06820)"/>
    <property type="match status" value="1"/>
</dbReference>
<dbReference type="EMBL" id="CP006272">
    <property type="protein sequence ID" value="AGZ40516.1"/>
    <property type="molecule type" value="Genomic_DNA"/>
</dbReference>
<evidence type="ECO:0000259" key="1">
    <source>
        <dbReference type="Pfam" id="PF01872"/>
    </source>
</evidence>
<dbReference type="PANTHER" id="PTHR38011:SF12">
    <property type="entry name" value="BIFUNCTIONAL DEAMINASE-REDUCTASE DOMAIN PROTEIN"/>
    <property type="match status" value="1"/>
</dbReference>
<reference evidence="2 3" key="1">
    <citation type="journal article" date="2014" name="J. Biotechnol.">
        <title>Complete genome sequence of the actinobacterium Actinoplanes friuliensis HAG 010964, producer of the lipopeptide antibiotic friulimycin.</title>
        <authorList>
            <person name="Ruckert C."/>
            <person name="Szczepanowski R."/>
            <person name="Albersmeier A."/>
            <person name="Goesmann A."/>
            <person name="Fischer N."/>
            <person name="Steinkamper A."/>
            <person name="Puhler A."/>
            <person name="Biener R."/>
            <person name="Schwartz D."/>
            <person name="Kalinowski J."/>
        </authorList>
    </citation>
    <scope>NUCLEOTIDE SEQUENCE [LARGE SCALE GENOMIC DNA]</scope>
    <source>
        <strain evidence="2 3">DSM 7358</strain>
    </source>
</reference>
<dbReference type="InterPro" id="IPR002734">
    <property type="entry name" value="RibDG_C"/>
</dbReference>
<dbReference type="STRING" id="1246995.AFR_11135"/>
<dbReference type="eggNOG" id="COG0262">
    <property type="taxonomic scope" value="Bacteria"/>
</dbReference>
<dbReference type="HOGENOM" id="CLU_043966_3_0_11"/>
<organism evidence="2 3">
    <name type="scientific">Actinoplanes friuliensis DSM 7358</name>
    <dbReference type="NCBI Taxonomy" id="1246995"/>
    <lineage>
        <taxon>Bacteria</taxon>
        <taxon>Bacillati</taxon>
        <taxon>Actinomycetota</taxon>
        <taxon>Actinomycetes</taxon>
        <taxon>Micromonosporales</taxon>
        <taxon>Micromonosporaceae</taxon>
        <taxon>Actinoplanes</taxon>
    </lineage>
</organism>
<dbReference type="Proteomes" id="UP000017746">
    <property type="component" value="Chromosome"/>
</dbReference>
<protein>
    <recommendedName>
        <fullName evidence="1">Bacterial bifunctional deaminase-reductase C-terminal domain-containing protein</fullName>
    </recommendedName>
</protein>
<name>U5VXW9_9ACTN</name>
<dbReference type="InterPro" id="IPR050765">
    <property type="entry name" value="Riboflavin_Biosynth_HTPR"/>
</dbReference>
<dbReference type="AlphaFoldDB" id="U5VXW9"/>
<sequence>MLGGMTKVVADISVSLDGFVTGPDPDVEHGLGTGGEALHTWAFSSDPVDREVLATATDATGAVVMGRRLFDIIDGPHGWNDEVGYGAGLAAPPPVLVVTRNPPEKVRLADRVTFVVDGVSSAIAKATAMADERDVVVMGGAEVVRGALEAGLVDELRLHLAPVLLGGGTPLFTGGAAPRELRQLHVRVSAHATHLTYRVD</sequence>
<dbReference type="GO" id="GO:0008703">
    <property type="term" value="F:5-amino-6-(5-phosphoribosylamino)uracil reductase activity"/>
    <property type="evidence" value="ECO:0007669"/>
    <property type="project" value="InterPro"/>
</dbReference>
<dbReference type="Pfam" id="PF01872">
    <property type="entry name" value="RibD_C"/>
    <property type="match status" value="1"/>
</dbReference>
<dbReference type="SUPFAM" id="SSF53597">
    <property type="entry name" value="Dihydrofolate reductase-like"/>
    <property type="match status" value="1"/>
</dbReference>
<dbReference type="GO" id="GO:0009231">
    <property type="term" value="P:riboflavin biosynthetic process"/>
    <property type="evidence" value="ECO:0007669"/>
    <property type="project" value="InterPro"/>
</dbReference>
<evidence type="ECO:0000313" key="3">
    <source>
        <dbReference type="Proteomes" id="UP000017746"/>
    </source>
</evidence>
<feature type="domain" description="Bacterial bifunctional deaminase-reductase C-terminal" evidence="1">
    <location>
        <begin position="7"/>
        <end position="191"/>
    </location>
</feature>
<accession>U5VXW9</accession>
<dbReference type="PATRIC" id="fig|1246995.3.peg.2268"/>
<dbReference type="Gene3D" id="3.40.430.10">
    <property type="entry name" value="Dihydrofolate Reductase, subunit A"/>
    <property type="match status" value="1"/>
</dbReference>
<evidence type="ECO:0000313" key="2">
    <source>
        <dbReference type="EMBL" id="AGZ40516.1"/>
    </source>
</evidence>